<gene>
    <name evidence="1" type="ORF">SAMN02910265_00608</name>
</gene>
<protein>
    <submittedName>
        <fullName evidence="1">Uncharacterized protein</fullName>
    </submittedName>
</protein>
<evidence type="ECO:0000313" key="2">
    <source>
        <dbReference type="Proteomes" id="UP000183190"/>
    </source>
</evidence>
<reference evidence="1 2" key="1">
    <citation type="submission" date="2016-10" db="EMBL/GenBank/DDBJ databases">
        <authorList>
            <person name="de Groot N.N."/>
        </authorList>
    </citation>
    <scope>NUCLEOTIDE SEQUENCE [LARGE SCALE GENOMIC DNA]</scope>
    <source>
        <strain evidence="1 2">YAD2003</strain>
    </source>
</reference>
<dbReference type="AlphaFoldDB" id="A0A1H6I7X0"/>
<dbReference type="EMBL" id="FNWV01000001">
    <property type="protein sequence ID" value="SEH42486.1"/>
    <property type="molecule type" value="Genomic_DNA"/>
</dbReference>
<dbReference type="Proteomes" id="UP000183190">
    <property type="component" value="Unassembled WGS sequence"/>
</dbReference>
<sequence length="110" mass="12721">MKLFSMLGAIYDDITTGANSYIYDEDYDCLYLPVSKEFVNQILGRKCEQCGVLVFTMDSNFWYSVDSVLIDEDETPRDLREEINEYVEDLELGHQYQALSCAISNVFCKI</sequence>
<dbReference type="RefSeq" id="WP_074714406.1">
    <property type="nucleotide sequence ID" value="NZ_FNWV01000001.1"/>
</dbReference>
<dbReference type="OrthoDB" id="1821634at2"/>
<organism evidence="1 2">
    <name type="scientific">Ruminococcus flavefaciens</name>
    <dbReference type="NCBI Taxonomy" id="1265"/>
    <lineage>
        <taxon>Bacteria</taxon>
        <taxon>Bacillati</taxon>
        <taxon>Bacillota</taxon>
        <taxon>Clostridia</taxon>
        <taxon>Eubacteriales</taxon>
        <taxon>Oscillospiraceae</taxon>
        <taxon>Ruminococcus</taxon>
    </lineage>
</organism>
<proteinExistence type="predicted"/>
<evidence type="ECO:0000313" key="1">
    <source>
        <dbReference type="EMBL" id="SEH42486.1"/>
    </source>
</evidence>
<name>A0A1H6I7X0_RUMFL</name>
<accession>A0A1H6I7X0</accession>